<dbReference type="InterPro" id="IPR011042">
    <property type="entry name" value="6-blade_b-propeller_TolB-like"/>
</dbReference>
<dbReference type="EMBL" id="KI912118">
    <property type="protein sequence ID" value="ETS75964.1"/>
    <property type="molecule type" value="Genomic_DNA"/>
</dbReference>
<dbReference type="InterPro" id="IPR011659">
    <property type="entry name" value="WD40"/>
</dbReference>
<dbReference type="Gene3D" id="2.120.10.30">
    <property type="entry name" value="TolB, C-terminal domain"/>
    <property type="match status" value="4"/>
</dbReference>
<sequence length="644" mass="70658">MHARILNLFAVFAQLCAAYPHYGNKNTENAQKTRSTRWASSQDKKGVFFLNRIGPTGGSLYTANADGTEEQKLFGNSTSFFDYHGSISPDGKWISFTSERVGDGQADIYRVPFGDEMGTNVESIAATEHVEDVAVLSPDGSRAAFVSTTDGYRANIIVQDLQTGTQLKLTNNDDISGNANSSSPNGYFRPAWSPDGEWLAFSSDRNTQWLGWGNGTGWEHTQELAIYIIRSDGSGDLRQVIAKKGYSLGSPKFSPDGQRIVFHEMTVENTWNAHSMSVADAESQIVSVEVDGTDRIDHTWWAGLKVSPQFVTNDVIGYVIKAGTSEGVNYTSISGSAPADLGYAPFTRKSLRSPCWSPDGKKVLYEKMSYASRTMEQPLYSWQEEWEYRFTDEFPALSRQGKLAVNGNGIVTMNPDGTNQTTVYNPQTELPVPGNASVHVSGQAMQPSWSPDGEWVAFGVGAFFWSRATGTAVIARGTANGTYQEVLTDGAVNSGFPSYSADGRYIVYREWGARYGLRLIDLQDKSISSVTTAVDNLPSFSPDGTRIVTTRHVDGANYDVVTLKPDGTDEQVLTDSLANDGHAVWTEDGPILYNTGMFGFKDEAALYDSTFQPYGVIMLMNSDGTDKRVLSESLWEDGMPIYYL</sequence>
<keyword evidence="3" id="KW-1185">Reference proteome</keyword>
<evidence type="ECO:0000256" key="1">
    <source>
        <dbReference type="SAM" id="SignalP"/>
    </source>
</evidence>
<organism evidence="2 3">
    <name type="scientific">Pestalotiopsis fici (strain W106-1 / CGMCC3.15140)</name>
    <dbReference type="NCBI Taxonomy" id="1229662"/>
    <lineage>
        <taxon>Eukaryota</taxon>
        <taxon>Fungi</taxon>
        <taxon>Dikarya</taxon>
        <taxon>Ascomycota</taxon>
        <taxon>Pezizomycotina</taxon>
        <taxon>Sordariomycetes</taxon>
        <taxon>Xylariomycetidae</taxon>
        <taxon>Amphisphaeriales</taxon>
        <taxon>Sporocadaceae</taxon>
        <taxon>Pestalotiopsis</taxon>
    </lineage>
</organism>
<dbReference type="SUPFAM" id="SSF82171">
    <property type="entry name" value="DPP6 N-terminal domain-like"/>
    <property type="match status" value="2"/>
</dbReference>
<dbReference type="eggNOG" id="ENOG502QPTW">
    <property type="taxonomic scope" value="Eukaryota"/>
</dbReference>
<dbReference type="OMA" id="NANIWVK"/>
<dbReference type="PANTHER" id="PTHR32161:SF8">
    <property type="entry name" value="DPP6 N-TERMINAL DOMAIN-LIKE PROTEIN"/>
    <property type="match status" value="1"/>
</dbReference>
<evidence type="ECO:0000313" key="3">
    <source>
        <dbReference type="Proteomes" id="UP000030651"/>
    </source>
</evidence>
<dbReference type="AlphaFoldDB" id="W3WQ81"/>
<name>W3WQ81_PESFW</name>
<dbReference type="PANTHER" id="PTHR32161">
    <property type="entry name" value="DPP6 N-TERMINAL DOMAIN-LIKE PROTEIN"/>
    <property type="match status" value="1"/>
</dbReference>
<dbReference type="HOGENOM" id="CLU_011452_0_0_1"/>
<dbReference type="RefSeq" id="XP_007839680.1">
    <property type="nucleotide sequence ID" value="XM_007841489.1"/>
</dbReference>
<protein>
    <recommendedName>
        <fullName evidence="4">Dipeptidylpeptidase IV N-terminal domain-containing protein</fullName>
    </recommendedName>
</protein>
<dbReference type="OrthoDB" id="43744at2759"/>
<accession>W3WQ81</accession>
<keyword evidence="1" id="KW-0732">Signal</keyword>
<evidence type="ECO:0000313" key="2">
    <source>
        <dbReference type="EMBL" id="ETS75964.1"/>
    </source>
</evidence>
<evidence type="ECO:0008006" key="4">
    <source>
        <dbReference type="Google" id="ProtNLM"/>
    </source>
</evidence>
<feature type="signal peptide" evidence="1">
    <location>
        <begin position="1"/>
        <end position="18"/>
    </location>
</feature>
<proteinExistence type="predicted"/>
<feature type="chain" id="PRO_5004834942" description="Dipeptidylpeptidase IV N-terminal domain-containing protein" evidence="1">
    <location>
        <begin position="19"/>
        <end position="644"/>
    </location>
</feature>
<dbReference type="Proteomes" id="UP000030651">
    <property type="component" value="Unassembled WGS sequence"/>
</dbReference>
<dbReference type="Pfam" id="PF07676">
    <property type="entry name" value="PD40"/>
    <property type="match status" value="6"/>
</dbReference>
<gene>
    <name evidence="2" type="ORF">PFICI_12908</name>
</gene>
<dbReference type="GeneID" id="19277921"/>
<dbReference type="KEGG" id="pfy:PFICI_12908"/>
<reference evidence="3" key="1">
    <citation type="journal article" date="2015" name="BMC Genomics">
        <title>Genomic and transcriptomic analysis of the endophytic fungus Pestalotiopsis fici reveals its lifestyle and high potential for synthesis of natural products.</title>
        <authorList>
            <person name="Wang X."/>
            <person name="Zhang X."/>
            <person name="Liu L."/>
            <person name="Xiang M."/>
            <person name="Wang W."/>
            <person name="Sun X."/>
            <person name="Che Y."/>
            <person name="Guo L."/>
            <person name="Liu G."/>
            <person name="Guo L."/>
            <person name="Wang C."/>
            <person name="Yin W.B."/>
            <person name="Stadler M."/>
            <person name="Zhang X."/>
            <person name="Liu X."/>
        </authorList>
    </citation>
    <scope>NUCLEOTIDE SEQUENCE [LARGE SCALE GENOMIC DNA]</scope>
    <source>
        <strain evidence="3">W106-1 / CGMCC3.15140</strain>
    </source>
</reference>
<dbReference type="InParanoid" id="W3WQ81"/>